<keyword evidence="1" id="KW-0812">Transmembrane</keyword>
<feature type="transmembrane region" description="Helical" evidence="1">
    <location>
        <begin position="12"/>
        <end position="31"/>
    </location>
</feature>
<dbReference type="STRING" id="3659.A0A0A0K6N7"/>
<feature type="transmembrane region" description="Helical" evidence="1">
    <location>
        <begin position="71"/>
        <end position="91"/>
    </location>
</feature>
<keyword evidence="1" id="KW-1133">Transmembrane helix</keyword>
<name>A0A0A0K6N7_CUCSA</name>
<reference evidence="2 3" key="1">
    <citation type="journal article" date="2009" name="Nat. Genet.">
        <title>The genome of the cucumber, Cucumis sativus L.</title>
        <authorList>
            <person name="Huang S."/>
            <person name="Li R."/>
            <person name="Zhang Z."/>
            <person name="Li L."/>
            <person name="Gu X."/>
            <person name="Fan W."/>
            <person name="Lucas W.J."/>
            <person name="Wang X."/>
            <person name="Xie B."/>
            <person name="Ni P."/>
            <person name="Ren Y."/>
            <person name="Zhu H."/>
            <person name="Li J."/>
            <person name="Lin K."/>
            <person name="Jin W."/>
            <person name="Fei Z."/>
            <person name="Li G."/>
            <person name="Staub J."/>
            <person name="Kilian A."/>
            <person name="van der Vossen E.A."/>
            <person name="Wu Y."/>
            <person name="Guo J."/>
            <person name="He J."/>
            <person name="Jia Z."/>
            <person name="Ren Y."/>
            <person name="Tian G."/>
            <person name="Lu Y."/>
            <person name="Ruan J."/>
            <person name="Qian W."/>
            <person name="Wang M."/>
            <person name="Huang Q."/>
            <person name="Li B."/>
            <person name="Xuan Z."/>
            <person name="Cao J."/>
            <person name="Asan"/>
            <person name="Wu Z."/>
            <person name="Zhang J."/>
            <person name="Cai Q."/>
            <person name="Bai Y."/>
            <person name="Zhao B."/>
            <person name="Han Y."/>
            <person name="Li Y."/>
            <person name="Li X."/>
            <person name="Wang S."/>
            <person name="Shi Q."/>
            <person name="Liu S."/>
            <person name="Cho W.K."/>
            <person name="Kim J.Y."/>
            <person name="Xu Y."/>
            <person name="Heller-Uszynska K."/>
            <person name="Miao H."/>
            <person name="Cheng Z."/>
            <person name="Zhang S."/>
            <person name="Wu J."/>
            <person name="Yang Y."/>
            <person name="Kang H."/>
            <person name="Li M."/>
            <person name="Liang H."/>
            <person name="Ren X."/>
            <person name="Shi Z."/>
            <person name="Wen M."/>
            <person name="Jian M."/>
            <person name="Yang H."/>
            <person name="Zhang G."/>
            <person name="Yang Z."/>
            <person name="Chen R."/>
            <person name="Liu S."/>
            <person name="Li J."/>
            <person name="Ma L."/>
            <person name="Liu H."/>
            <person name="Zhou Y."/>
            <person name="Zhao J."/>
            <person name="Fang X."/>
            <person name="Li G."/>
            <person name="Fang L."/>
            <person name="Li Y."/>
            <person name="Liu D."/>
            <person name="Zheng H."/>
            <person name="Zhang Y."/>
            <person name="Qin N."/>
            <person name="Li Z."/>
            <person name="Yang G."/>
            <person name="Yang S."/>
            <person name="Bolund L."/>
            <person name="Kristiansen K."/>
            <person name="Zheng H."/>
            <person name="Li S."/>
            <person name="Zhang X."/>
            <person name="Yang H."/>
            <person name="Wang J."/>
            <person name="Sun R."/>
            <person name="Zhang B."/>
            <person name="Jiang S."/>
            <person name="Wang J."/>
            <person name="Du Y."/>
            <person name="Li S."/>
        </authorList>
    </citation>
    <scope>NUCLEOTIDE SEQUENCE [LARGE SCALE GENOMIC DNA]</scope>
    <source>
        <strain evidence="3">cv. 9930</strain>
    </source>
</reference>
<feature type="transmembrane region" description="Helical" evidence="1">
    <location>
        <begin position="43"/>
        <end position="65"/>
    </location>
</feature>
<evidence type="ECO:0000256" key="1">
    <source>
        <dbReference type="SAM" id="Phobius"/>
    </source>
</evidence>
<dbReference type="PANTHER" id="PTHR12741:SF70">
    <property type="entry name" value="CALLOSE SYNTHASE 2-RELATED"/>
    <property type="match status" value="1"/>
</dbReference>
<keyword evidence="3" id="KW-1185">Reference proteome</keyword>
<reference evidence="2 3" key="2">
    <citation type="journal article" date="2009" name="PLoS ONE">
        <title>An integrated genetic and cytogenetic map of the cucumber genome.</title>
        <authorList>
            <person name="Ren Y."/>
            <person name="Zhang Z."/>
            <person name="Liu J."/>
            <person name="Staub J.E."/>
            <person name="Han Y."/>
            <person name="Cheng Z."/>
            <person name="Li X."/>
            <person name="Lu J."/>
            <person name="Miao H."/>
            <person name="Kang H."/>
            <person name="Xie B."/>
            <person name="Gu X."/>
            <person name="Wang X."/>
            <person name="Du Y."/>
            <person name="Jin W."/>
            <person name="Huang S."/>
        </authorList>
    </citation>
    <scope>NUCLEOTIDE SEQUENCE [LARGE SCALE GENOMIC DNA]</scope>
    <source>
        <strain evidence="3">cv. 9930</strain>
    </source>
</reference>
<dbReference type="AlphaFoldDB" id="A0A0A0K6N7"/>
<keyword evidence="1" id="KW-0472">Membrane</keyword>
<evidence type="ECO:0000313" key="3">
    <source>
        <dbReference type="Proteomes" id="UP000029981"/>
    </source>
</evidence>
<organism evidence="2 3">
    <name type="scientific">Cucumis sativus</name>
    <name type="common">Cucumber</name>
    <dbReference type="NCBI Taxonomy" id="3659"/>
    <lineage>
        <taxon>Eukaryota</taxon>
        <taxon>Viridiplantae</taxon>
        <taxon>Streptophyta</taxon>
        <taxon>Embryophyta</taxon>
        <taxon>Tracheophyta</taxon>
        <taxon>Spermatophyta</taxon>
        <taxon>Magnoliopsida</taxon>
        <taxon>eudicotyledons</taxon>
        <taxon>Gunneridae</taxon>
        <taxon>Pentapetalae</taxon>
        <taxon>rosids</taxon>
        <taxon>fabids</taxon>
        <taxon>Cucurbitales</taxon>
        <taxon>Cucurbitaceae</taxon>
        <taxon>Benincaseae</taxon>
        <taxon>Cucumis</taxon>
    </lineage>
</organism>
<dbReference type="EMBL" id="CM002928">
    <property type="protein sequence ID" value="KGN45168.1"/>
    <property type="molecule type" value="Genomic_DNA"/>
</dbReference>
<dbReference type="PANTHER" id="PTHR12741">
    <property type="entry name" value="LYST-INTERACTING PROTEIN LIP5 DOPAMINE RESPONSIVE PROTEIN DRG-1"/>
    <property type="match status" value="1"/>
</dbReference>
<dbReference type="Gramene" id="KGN45168">
    <property type="protein sequence ID" value="KGN45168"/>
    <property type="gene ID" value="Csa_7G429540"/>
</dbReference>
<reference evidence="2 3" key="3">
    <citation type="journal article" date="2010" name="BMC Genomics">
        <title>Transcriptome sequencing and comparative analysis of cucumber flowers with different sex types.</title>
        <authorList>
            <person name="Guo S."/>
            <person name="Zheng Y."/>
            <person name="Joung J.G."/>
            <person name="Liu S."/>
            <person name="Zhang Z."/>
            <person name="Crasta O.R."/>
            <person name="Sobral B.W."/>
            <person name="Xu Y."/>
            <person name="Huang S."/>
            <person name="Fei Z."/>
        </authorList>
    </citation>
    <scope>NUCLEOTIDE SEQUENCE [LARGE SCALE GENOMIC DNA]</scope>
    <source>
        <strain evidence="3">cv. 9930</strain>
    </source>
</reference>
<dbReference type="Proteomes" id="UP000029981">
    <property type="component" value="Chromosome 7"/>
</dbReference>
<accession>A0A0A0K6N7</accession>
<gene>
    <name evidence="2" type="ORF">Csa_7G429540</name>
</gene>
<reference evidence="2 3" key="4">
    <citation type="journal article" date="2011" name="BMC Genomics">
        <title>RNA-Seq improves annotation of protein-coding genes in the cucumber genome.</title>
        <authorList>
            <person name="Li Z."/>
            <person name="Zhang Z."/>
            <person name="Yan P."/>
            <person name="Huang S."/>
            <person name="Fei Z."/>
            <person name="Lin K."/>
        </authorList>
    </citation>
    <scope>NUCLEOTIDE SEQUENCE [LARGE SCALE GENOMIC DNA]</scope>
    <source>
        <strain evidence="3">cv. 9930</strain>
    </source>
</reference>
<proteinExistence type="predicted"/>
<sequence>MAIVLNYPLFQVYGLSWVVIISILLLMKAVSVGRRKFSASFQLLFRLAEGFIFIICVAGFITLVAIPHMTIRDIILCILAFLPTGWGLLLLRNRDGVASVHTYSISGLVSICFRVPNTNVVQSSIQQRAASFKICSVFGTEMFSDCDSNFWSESENLEDEED</sequence>
<evidence type="ECO:0000313" key="2">
    <source>
        <dbReference type="EMBL" id="KGN45168.1"/>
    </source>
</evidence>
<protein>
    <submittedName>
        <fullName evidence="2">Uncharacterized protein</fullName>
    </submittedName>
</protein>